<dbReference type="AlphaFoldDB" id="G7WQF4"/>
<accession>G7WQF4</accession>
<dbReference type="InterPro" id="IPR019300">
    <property type="entry name" value="CooT"/>
</dbReference>
<dbReference type="EMBL" id="CP003117">
    <property type="protein sequence ID" value="AET65507.1"/>
    <property type="molecule type" value="Genomic_DNA"/>
</dbReference>
<reference evidence="1 2" key="1">
    <citation type="journal article" date="2012" name="PLoS ONE">
        <title>The genome characteristics and predicted function of methyl-group oxidation pathway in the obligate aceticlastic methanogens, Methanosaeta spp.</title>
        <authorList>
            <person name="Zhu J."/>
            <person name="Zheng H."/>
            <person name="Ai G."/>
            <person name="Zhang G."/>
            <person name="Liu D."/>
            <person name="Liu X."/>
            <person name="Dong X."/>
        </authorList>
    </citation>
    <scope>NUCLEOTIDE SEQUENCE [LARGE SCALE GENOMIC DNA]</scope>
    <source>
        <strain evidence="1 2">6Ac</strain>
    </source>
</reference>
<dbReference type="PATRIC" id="fig|1110509.7.peg.2387"/>
<proteinExistence type="predicted"/>
<keyword evidence="2" id="KW-1185">Reference proteome</keyword>
<evidence type="ECO:0008006" key="3">
    <source>
        <dbReference type="Google" id="ProtNLM"/>
    </source>
</evidence>
<sequence>MKGEKESLMEGVVVLVTRGDKVLMEDILGRTKEAKGRIFEVNITSQKAFLEPV</sequence>
<dbReference type="HOGENOM" id="CLU_200895_1_0_2"/>
<organism evidence="1 2">
    <name type="scientific">Methanothrix harundinacea (strain 6Ac)</name>
    <name type="common">Methanosaeta harundinacea</name>
    <dbReference type="NCBI Taxonomy" id="1110509"/>
    <lineage>
        <taxon>Archaea</taxon>
        <taxon>Methanobacteriati</taxon>
        <taxon>Methanobacteriota</taxon>
        <taxon>Stenosarchaea group</taxon>
        <taxon>Methanomicrobia</taxon>
        <taxon>Methanotrichales</taxon>
        <taxon>Methanotrichaceae</taxon>
        <taxon>Methanothrix</taxon>
    </lineage>
</organism>
<dbReference type="Pfam" id="PF10133">
    <property type="entry name" value="CooT"/>
    <property type="match status" value="1"/>
</dbReference>
<protein>
    <recommendedName>
        <fullName evidence="3">RNA-binding protein</fullName>
    </recommendedName>
</protein>
<name>G7WQF4_METH6</name>
<evidence type="ECO:0000313" key="1">
    <source>
        <dbReference type="EMBL" id="AET65507.1"/>
    </source>
</evidence>
<dbReference type="KEGG" id="mhi:Mhar_2154"/>
<dbReference type="STRING" id="1110509.Mhar_2154"/>
<gene>
    <name evidence="1" type="ordered locus">Mhar_2154</name>
</gene>
<evidence type="ECO:0000313" key="2">
    <source>
        <dbReference type="Proteomes" id="UP000005877"/>
    </source>
</evidence>
<dbReference type="Proteomes" id="UP000005877">
    <property type="component" value="Chromosome"/>
</dbReference>